<dbReference type="InterPro" id="IPR033138">
    <property type="entry name" value="Cu_oxidase_CS"/>
</dbReference>
<dbReference type="Gene3D" id="2.60.40.420">
    <property type="entry name" value="Cupredoxins - blue copper proteins"/>
    <property type="match status" value="2"/>
</dbReference>
<dbReference type="PROSITE" id="PS00080">
    <property type="entry name" value="MULTICOPPER_OXIDASE2"/>
    <property type="match status" value="1"/>
</dbReference>
<keyword evidence="5" id="KW-1185">Reference proteome</keyword>
<dbReference type="Proteomes" id="UP000078561">
    <property type="component" value="Unassembled WGS sequence"/>
</dbReference>
<dbReference type="PROSITE" id="PS00079">
    <property type="entry name" value="MULTICOPPER_OXIDASE1"/>
    <property type="match status" value="1"/>
</dbReference>
<proteinExistence type="predicted"/>
<dbReference type="InterPro" id="IPR011706">
    <property type="entry name" value="Cu-oxidase_C"/>
</dbReference>
<dbReference type="EMBL" id="LT553587">
    <property type="protein sequence ID" value="SAM01814.1"/>
    <property type="molecule type" value="Genomic_DNA"/>
</dbReference>
<feature type="domain" description="Plastocyanin-like" evidence="3">
    <location>
        <begin position="271"/>
        <end position="371"/>
    </location>
</feature>
<dbReference type="InterPro" id="IPR008972">
    <property type="entry name" value="Cupredoxin"/>
</dbReference>
<feature type="signal peptide" evidence="2">
    <location>
        <begin position="1"/>
        <end position="20"/>
    </location>
</feature>
<dbReference type="AlphaFoldDB" id="A0A163JQ81"/>
<organism evidence="4">
    <name type="scientific">Absidia glauca</name>
    <name type="common">Pin mould</name>
    <dbReference type="NCBI Taxonomy" id="4829"/>
    <lineage>
        <taxon>Eukaryota</taxon>
        <taxon>Fungi</taxon>
        <taxon>Fungi incertae sedis</taxon>
        <taxon>Mucoromycota</taxon>
        <taxon>Mucoromycotina</taxon>
        <taxon>Mucoromycetes</taxon>
        <taxon>Mucorales</taxon>
        <taxon>Cunninghamellaceae</taxon>
        <taxon>Absidia</taxon>
    </lineage>
</organism>
<dbReference type="OrthoDB" id="2121828at2759"/>
<dbReference type="STRING" id="4829.A0A163JQ81"/>
<evidence type="ECO:0000313" key="4">
    <source>
        <dbReference type="EMBL" id="SAM01814.1"/>
    </source>
</evidence>
<evidence type="ECO:0000256" key="2">
    <source>
        <dbReference type="SAM" id="SignalP"/>
    </source>
</evidence>
<protein>
    <recommendedName>
        <fullName evidence="3">Plastocyanin-like domain-containing protein</fullName>
    </recommendedName>
</protein>
<evidence type="ECO:0000313" key="5">
    <source>
        <dbReference type="Proteomes" id="UP000078561"/>
    </source>
</evidence>
<dbReference type="InterPro" id="IPR002355">
    <property type="entry name" value="Cu_oxidase_Cu_BS"/>
</dbReference>
<name>A0A163JQ81_ABSGL</name>
<dbReference type="GO" id="GO:0016491">
    <property type="term" value="F:oxidoreductase activity"/>
    <property type="evidence" value="ECO:0007669"/>
    <property type="project" value="InterPro"/>
</dbReference>
<dbReference type="GO" id="GO:0005507">
    <property type="term" value="F:copper ion binding"/>
    <property type="evidence" value="ECO:0007669"/>
    <property type="project" value="InterPro"/>
</dbReference>
<dbReference type="SUPFAM" id="SSF49503">
    <property type="entry name" value="Cupredoxins"/>
    <property type="match status" value="2"/>
</dbReference>
<accession>A0A163JQ81</accession>
<feature type="chain" id="PRO_5007843401" description="Plastocyanin-like domain-containing protein" evidence="2">
    <location>
        <begin position="21"/>
        <end position="383"/>
    </location>
</feature>
<keyword evidence="1" id="KW-0479">Metal-binding</keyword>
<dbReference type="InParanoid" id="A0A163JQ81"/>
<evidence type="ECO:0000256" key="1">
    <source>
        <dbReference type="ARBA" id="ARBA00022723"/>
    </source>
</evidence>
<gene>
    <name evidence="4" type="primary">ABSGL_07563.1 scaffold 8890</name>
</gene>
<dbReference type="Pfam" id="PF07731">
    <property type="entry name" value="Cu-oxidase_2"/>
    <property type="match status" value="1"/>
</dbReference>
<reference evidence="4" key="1">
    <citation type="submission" date="2016-04" db="EMBL/GenBank/DDBJ databases">
        <authorList>
            <person name="Evans L.H."/>
            <person name="Alamgir A."/>
            <person name="Owens N."/>
            <person name="Weber N.D."/>
            <person name="Virtaneva K."/>
            <person name="Barbian K."/>
            <person name="Babar A."/>
            <person name="Rosenke K."/>
        </authorList>
    </citation>
    <scope>NUCLEOTIDE SEQUENCE [LARGE SCALE GENOMIC DNA]</scope>
    <source>
        <strain evidence="4">CBS 101.48</strain>
    </source>
</reference>
<dbReference type="OMA" id="FHMHGNG"/>
<sequence>MLPLLFLLVHLFYNLAITAAEPTVRNYYITAEEVDWDYAPQHWDNLRDQPLNQSYFADLYTARNATRLGTVYRKVIYRQYTDATFTIPVAHDPALGFLGPVIKAEGKREREQEVGERLISTFVVGDRIQIDFLNRARHPCSLHPHTLIPTTNKLPGHAIDPQQGYHYVWDIPASVSFPGNQSSVLWVYLSTTNPLVDLNAGLVGPIVIYKPHHLVKPSPHSMMASLPGNVQEVFTMMMTTDEGLSNYLPVTAAHLPNLEHLMRTDDLFLESNRMYHVNGYIFNNNADLRLYYGRPVRWYVLTFGLEDDDMHTAHWHGATLLYQGHRVDVVDLMPVSFEVLDMVPDNEGQWLFHCHVASHFEAGMTAFYQVEKLEYGEEGWDVV</sequence>
<keyword evidence="2" id="KW-0732">Signal</keyword>
<evidence type="ECO:0000259" key="3">
    <source>
        <dbReference type="Pfam" id="PF07731"/>
    </source>
</evidence>